<dbReference type="PROSITE" id="PS50174">
    <property type="entry name" value="G_PATCH"/>
    <property type="match status" value="1"/>
</dbReference>
<protein>
    <submittedName>
        <fullName evidence="3">DEHA2F23298p</fullName>
    </submittedName>
</protein>
<evidence type="ECO:0000313" key="4">
    <source>
        <dbReference type="Proteomes" id="UP000000599"/>
    </source>
</evidence>
<dbReference type="InterPro" id="IPR000467">
    <property type="entry name" value="G_patch_dom"/>
</dbReference>
<evidence type="ECO:0000259" key="2">
    <source>
        <dbReference type="PROSITE" id="PS50174"/>
    </source>
</evidence>
<dbReference type="VEuPathDB" id="FungiDB:DEHA2F23298g"/>
<evidence type="ECO:0000256" key="1">
    <source>
        <dbReference type="SAM" id="MobiDB-lite"/>
    </source>
</evidence>
<name>Q6BKB6_DEBHA</name>
<dbReference type="InParanoid" id="Q6BKB6"/>
<keyword evidence="4" id="KW-1185">Reference proteome</keyword>
<dbReference type="HOGENOM" id="CLU_871737_0_0_1"/>
<gene>
    <name evidence="3" type="ordered locus">DEHA2F23298g</name>
</gene>
<feature type="domain" description="G-patch" evidence="2">
    <location>
        <begin position="111"/>
        <end position="160"/>
    </location>
</feature>
<dbReference type="AlphaFoldDB" id="Q6BKB6"/>
<dbReference type="GO" id="GO:0000776">
    <property type="term" value="C:kinetochore"/>
    <property type="evidence" value="ECO:0007669"/>
    <property type="project" value="TreeGrafter"/>
</dbReference>
<dbReference type="OMA" id="DYMNMVI"/>
<dbReference type="Proteomes" id="UP000000599">
    <property type="component" value="Chromosome F"/>
</dbReference>
<dbReference type="eggNOG" id="KOG1994">
    <property type="taxonomic scope" value="Eukaryota"/>
</dbReference>
<sequence length="325" mass="37662">MVKRKPNVFGSSSDSDSDSEYHKVVNTKRKKKPPIFDTIKNNDIDRRGCENEHDEEEDYMKYSTENLLNEDKEGIDHSNTKRFEGMKYDEVQQVKREEALNQSLFTNKHAKNSIGLSIMEKMGFKVGDSLGNAGKDEKIVTTPIDVSIKTNRLGIGASNSKQNSQSGPQTEVDVSGYRDRIQKSKTNSKNEFMINKAMKICFELSGDSEEYYNDKNIFKPQEVNILWRPYVIDIIEKDSANRLNQKVIRIDENKEPESRTCTNRENLDKDYELYLLSEPLDKLERLLKYMRHSHHYCFYCGCSFKDQKDLIGSCPGIHEEDHLDL</sequence>
<reference evidence="3 4" key="1">
    <citation type="journal article" date="2004" name="Nature">
        <title>Genome evolution in yeasts.</title>
        <authorList>
            <consortium name="Genolevures"/>
            <person name="Dujon B."/>
            <person name="Sherman D."/>
            <person name="Fischer G."/>
            <person name="Durrens P."/>
            <person name="Casaregola S."/>
            <person name="Lafontaine I."/>
            <person name="de Montigny J."/>
            <person name="Marck C."/>
            <person name="Neuveglise C."/>
            <person name="Talla E."/>
            <person name="Goffard N."/>
            <person name="Frangeul L."/>
            <person name="Aigle M."/>
            <person name="Anthouard V."/>
            <person name="Babour A."/>
            <person name="Barbe V."/>
            <person name="Barnay S."/>
            <person name="Blanchin S."/>
            <person name="Beckerich J.M."/>
            <person name="Beyne E."/>
            <person name="Bleykasten C."/>
            <person name="Boisrame A."/>
            <person name="Boyer J."/>
            <person name="Cattolico L."/>
            <person name="Confanioleri F."/>
            <person name="de Daruvar A."/>
            <person name="Despons L."/>
            <person name="Fabre E."/>
            <person name="Fairhead C."/>
            <person name="Ferry-Dumazet H."/>
            <person name="Groppi A."/>
            <person name="Hantraye F."/>
            <person name="Hennequin C."/>
            <person name="Jauniaux N."/>
            <person name="Joyet P."/>
            <person name="Kachouri R."/>
            <person name="Kerrest A."/>
            <person name="Koszul R."/>
            <person name="Lemaire M."/>
            <person name="Lesur I."/>
            <person name="Ma L."/>
            <person name="Muller H."/>
            <person name="Nicaud J.M."/>
            <person name="Nikolski M."/>
            <person name="Oztas S."/>
            <person name="Ozier-Kalogeropoulos O."/>
            <person name="Pellenz S."/>
            <person name="Potier S."/>
            <person name="Richard G.F."/>
            <person name="Straub M.L."/>
            <person name="Suleau A."/>
            <person name="Swennene D."/>
            <person name="Tekaia F."/>
            <person name="Wesolowski-Louvel M."/>
            <person name="Westhof E."/>
            <person name="Wirth B."/>
            <person name="Zeniou-Meyer M."/>
            <person name="Zivanovic I."/>
            <person name="Bolotin-Fukuhara M."/>
            <person name="Thierry A."/>
            <person name="Bouchier C."/>
            <person name="Caudron B."/>
            <person name="Scarpelli C."/>
            <person name="Gaillardin C."/>
            <person name="Weissenbach J."/>
            <person name="Wincker P."/>
            <person name="Souciet J.L."/>
        </authorList>
    </citation>
    <scope>NUCLEOTIDE SEQUENCE [LARGE SCALE GENOMIC DNA]</scope>
    <source>
        <strain evidence="4">ATCC 36239 / CBS 767 / BCRC 21394 / JCM 1990 / NBRC 0083 / IGC 2968</strain>
    </source>
</reference>
<dbReference type="EMBL" id="CR382138">
    <property type="protein sequence ID" value="CAG89761.2"/>
    <property type="molecule type" value="Genomic_DNA"/>
</dbReference>
<dbReference type="PANTHER" id="PTHR21032">
    <property type="entry name" value="G PATCH DOMAIN-CONTAINING PROTEIN 11"/>
    <property type="match status" value="1"/>
</dbReference>
<feature type="region of interest" description="Disordered" evidence="1">
    <location>
        <begin position="1"/>
        <end position="56"/>
    </location>
</feature>
<dbReference type="FunCoup" id="Q6BKB6">
    <property type="interactions" value="246"/>
</dbReference>
<feature type="region of interest" description="Disordered" evidence="1">
    <location>
        <begin position="156"/>
        <end position="181"/>
    </location>
</feature>
<dbReference type="RefSeq" id="XP_461355.2">
    <property type="nucleotide sequence ID" value="XM_461355.1"/>
</dbReference>
<dbReference type="Pfam" id="PF13821">
    <property type="entry name" value="DUF4187"/>
    <property type="match status" value="1"/>
</dbReference>
<dbReference type="GeneID" id="2903030"/>
<dbReference type="OrthoDB" id="786951at2759"/>
<dbReference type="PANTHER" id="PTHR21032:SF0">
    <property type="entry name" value="G PATCH DOMAIN-CONTAINING PROTEIN 11"/>
    <property type="match status" value="1"/>
</dbReference>
<dbReference type="KEGG" id="dha:DEHA2F23298g"/>
<dbReference type="Pfam" id="PF01585">
    <property type="entry name" value="G-patch"/>
    <property type="match status" value="1"/>
</dbReference>
<accession>Q6BKB6</accession>
<dbReference type="GO" id="GO:0003676">
    <property type="term" value="F:nucleic acid binding"/>
    <property type="evidence" value="ECO:0007669"/>
    <property type="project" value="InterPro"/>
</dbReference>
<organism evidence="3 4">
    <name type="scientific">Debaryomyces hansenii (strain ATCC 36239 / CBS 767 / BCRC 21394 / JCM 1990 / NBRC 0083 / IGC 2968)</name>
    <name type="common">Yeast</name>
    <name type="synonym">Torulaspora hansenii</name>
    <dbReference type="NCBI Taxonomy" id="284592"/>
    <lineage>
        <taxon>Eukaryota</taxon>
        <taxon>Fungi</taxon>
        <taxon>Dikarya</taxon>
        <taxon>Ascomycota</taxon>
        <taxon>Saccharomycotina</taxon>
        <taxon>Pichiomycetes</taxon>
        <taxon>Debaryomycetaceae</taxon>
        <taxon>Debaryomyces</taxon>
    </lineage>
</organism>
<feature type="compositionally biased region" description="Polar residues" evidence="1">
    <location>
        <begin position="157"/>
        <end position="169"/>
    </location>
</feature>
<feature type="compositionally biased region" description="Basic and acidic residues" evidence="1">
    <location>
        <begin position="40"/>
        <end position="51"/>
    </location>
</feature>
<evidence type="ECO:0000313" key="3">
    <source>
        <dbReference type="EMBL" id="CAG89761.2"/>
    </source>
</evidence>
<dbReference type="InterPro" id="IPR025239">
    <property type="entry name" value="DUF4187"/>
</dbReference>
<dbReference type="SMART" id="SM00443">
    <property type="entry name" value="G_patch"/>
    <property type="match status" value="1"/>
</dbReference>
<proteinExistence type="predicted"/>
<dbReference type="SMART" id="SM01173">
    <property type="entry name" value="DUF4187"/>
    <property type="match status" value="1"/>
</dbReference>
<dbReference type="InterPro" id="IPR039249">
    <property type="entry name" value="GPATCH11"/>
</dbReference>